<dbReference type="EMBL" id="SACS01000012">
    <property type="protein sequence ID" value="RVU37039.1"/>
    <property type="molecule type" value="Genomic_DNA"/>
</dbReference>
<organism evidence="2 3">
    <name type="scientific">Rheinheimera riviphila</name>
    <dbReference type="NCBI Taxonomy" id="1834037"/>
    <lineage>
        <taxon>Bacteria</taxon>
        <taxon>Pseudomonadati</taxon>
        <taxon>Pseudomonadota</taxon>
        <taxon>Gammaproteobacteria</taxon>
        <taxon>Chromatiales</taxon>
        <taxon>Chromatiaceae</taxon>
        <taxon>Rheinheimera</taxon>
    </lineage>
</organism>
<dbReference type="RefSeq" id="WP_127699335.1">
    <property type="nucleotide sequence ID" value="NZ_SACS01000012.1"/>
</dbReference>
<sequence length="59" mass="6694">MATSTMNSPSKSPRKSLNDEPRFTPNMDNYRTSLAYEGLALKKNTEPKSIADLKRKYAQ</sequence>
<feature type="compositionally biased region" description="Polar residues" evidence="1">
    <location>
        <begin position="1"/>
        <end position="11"/>
    </location>
</feature>
<gene>
    <name evidence="2" type="ORF">EOE67_12065</name>
</gene>
<evidence type="ECO:0000256" key="1">
    <source>
        <dbReference type="SAM" id="MobiDB-lite"/>
    </source>
</evidence>
<proteinExistence type="predicted"/>
<feature type="region of interest" description="Disordered" evidence="1">
    <location>
        <begin position="1"/>
        <end position="29"/>
    </location>
</feature>
<evidence type="ECO:0000313" key="2">
    <source>
        <dbReference type="EMBL" id="RVU37039.1"/>
    </source>
</evidence>
<keyword evidence="3" id="KW-1185">Reference proteome</keyword>
<name>A0A437QRE8_9GAMM</name>
<reference evidence="2 3" key="1">
    <citation type="submission" date="2019-01" db="EMBL/GenBank/DDBJ databases">
        <authorList>
            <person name="Chen W.-M."/>
        </authorList>
    </citation>
    <scope>NUCLEOTIDE SEQUENCE [LARGE SCALE GENOMIC DNA]</scope>
    <source>
        <strain evidence="2 3">KYPC3</strain>
    </source>
</reference>
<dbReference type="AlphaFoldDB" id="A0A437QRE8"/>
<protein>
    <submittedName>
        <fullName evidence="2">Uncharacterized protein</fullName>
    </submittedName>
</protein>
<evidence type="ECO:0000313" key="3">
    <source>
        <dbReference type="Proteomes" id="UP000283077"/>
    </source>
</evidence>
<comment type="caution">
    <text evidence="2">The sequence shown here is derived from an EMBL/GenBank/DDBJ whole genome shotgun (WGS) entry which is preliminary data.</text>
</comment>
<dbReference type="Proteomes" id="UP000283077">
    <property type="component" value="Unassembled WGS sequence"/>
</dbReference>
<accession>A0A437QRE8</accession>